<protein>
    <submittedName>
        <fullName evidence="2">IS200/IS605 family transposase</fullName>
    </submittedName>
</protein>
<dbReference type="SUPFAM" id="SSF143422">
    <property type="entry name" value="Transposase IS200-like"/>
    <property type="match status" value="1"/>
</dbReference>
<reference evidence="2" key="2">
    <citation type="submission" date="2023-07" db="EMBL/GenBank/DDBJ databases">
        <authorList>
            <person name="Bai X.-H."/>
            <person name="Wang H.-H."/>
            <person name="Wang J."/>
            <person name="Ma M.-Y."/>
            <person name="Hu H.-H."/>
            <person name="Song Z.-L."/>
            <person name="Ma H.-G."/>
            <person name="Fan Y."/>
            <person name="Du C.-Y."/>
            <person name="Xu J.-C."/>
        </authorList>
    </citation>
    <scope>NUCLEOTIDE SEQUENCE</scope>
    <source>
        <strain evidence="2">CZ1</strain>
    </source>
</reference>
<sequence>MAQQFKSNNNVVYSCKYHVVWCPKYRRKVLVNGVDVRLKEILQEVVSETTGEILEIEVMPDHVHVLVEIDPQYGIAKLVRNMKGRSSRLLREEFAWLRSRIPTLWTNSYFVSTVGGAPISVIKQYIENQKNV</sequence>
<dbReference type="AlphaFoldDB" id="A0AA96WYE6"/>
<dbReference type="InterPro" id="IPR036515">
    <property type="entry name" value="Transposase_17_sf"/>
</dbReference>
<dbReference type="NCBIfam" id="NF033573">
    <property type="entry name" value="transpos_IS200"/>
    <property type="match status" value="1"/>
</dbReference>
<name>A0AA96WYE6_LEPBY</name>
<accession>A0AA96WYE6</accession>
<dbReference type="PANTHER" id="PTHR33360:SF2">
    <property type="entry name" value="TRANSPOSASE FOR INSERTION SEQUENCE ELEMENT IS200"/>
    <property type="match status" value="1"/>
</dbReference>
<dbReference type="PANTHER" id="PTHR33360">
    <property type="entry name" value="TRANSPOSASE FOR INSERTION SEQUENCE ELEMENT IS200"/>
    <property type="match status" value="1"/>
</dbReference>
<feature type="domain" description="Transposase IS200-like" evidence="1">
    <location>
        <begin position="12"/>
        <end position="129"/>
    </location>
</feature>
<dbReference type="GO" id="GO:0003677">
    <property type="term" value="F:DNA binding"/>
    <property type="evidence" value="ECO:0007669"/>
    <property type="project" value="InterPro"/>
</dbReference>
<gene>
    <name evidence="2" type="primary">tnpA</name>
    <name evidence="2" type="ORF">Q2T42_05230</name>
</gene>
<dbReference type="SMART" id="SM01321">
    <property type="entry name" value="Y1_Tnp"/>
    <property type="match status" value="1"/>
</dbReference>
<dbReference type="RefSeq" id="WP_316428009.1">
    <property type="nucleotide sequence ID" value="NZ_CP130144.1"/>
</dbReference>
<dbReference type="GO" id="GO:0006313">
    <property type="term" value="P:DNA transposition"/>
    <property type="evidence" value="ECO:0007669"/>
    <property type="project" value="InterPro"/>
</dbReference>
<dbReference type="Gene3D" id="3.30.70.1290">
    <property type="entry name" value="Transposase IS200-like"/>
    <property type="match status" value="1"/>
</dbReference>
<organism evidence="2">
    <name type="scientific">Leptolyngbya boryana CZ1</name>
    <dbReference type="NCBI Taxonomy" id="3060204"/>
    <lineage>
        <taxon>Bacteria</taxon>
        <taxon>Bacillati</taxon>
        <taxon>Cyanobacteriota</taxon>
        <taxon>Cyanophyceae</taxon>
        <taxon>Leptolyngbyales</taxon>
        <taxon>Leptolyngbyaceae</taxon>
        <taxon>Leptolyngbya group</taxon>
        <taxon>Leptolyngbya</taxon>
    </lineage>
</organism>
<proteinExistence type="predicted"/>
<dbReference type="EMBL" id="CP130144">
    <property type="protein sequence ID" value="WNZ47238.1"/>
    <property type="molecule type" value="Genomic_DNA"/>
</dbReference>
<dbReference type="Pfam" id="PF01797">
    <property type="entry name" value="Y1_Tnp"/>
    <property type="match status" value="1"/>
</dbReference>
<dbReference type="GO" id="GO:0004803">
    <property type="term" value="F:transposase activity"/>
    <property type="evidence" value="ECO:0007669"/>
    <property type="project" value="InterPro"/>
</dbReference>
<evidence type="ECO:0000259" key="1">
    <source>
        <dbReference type="SMART" id="SM01321"/>
    </source>
</evidence>
<evidence type="ECO:0000313" key="2">
    <source>
        <dbReference type="EMBL" id="WNZ47238.1"/>
    </source>
</evidence>
<reference evidence="2" key="1">
    <citation type="journal article" date="2023" name="Plants (Basel)">
        <title>Genomic Analysis of Leptolyngbya boryana CZ1 Reveals Efficient Carbon Fixation Modules.</title>
        <authorList>
            <person name="Bai X."/>
            <person name="Wang H."/>
            <person name="Cheng W."/>
            <person name="Wang J."/>
            <person name="Ma M."/>
            <person name="Hu H."/>
            <person name="Song Z."/>
            <person name="Ma H."/>
            <person name="Fan Y."/>
            <person name="Du C."/>
            <person name="Xu J."/>
        </authorList>
    </citation>
    <scope>NUCLEOTIDE SEQUENCE</scope>
    <source>
        <strain evidence="2">CZ1</strain>
    </source>
</reference>
<dbReference type="InterPro" id="IPR002686">
    <property type="entry name" value="Transposase_17"/>
</dbReference>